<dbReference type="GeneID" id="14914812"/>
<dbReference type="STRING" id="1257118.L8GMZ7"/>
<name>L8GMZ7_ACACF</name>
<dbReference type="GO" id="GO:0008380">
    <property type="term" value="P:RNA splicing"/>
    <property type="evidence" value="ECO:0007669"/>
    <property type="project" value="UniProtKB-KW"/>
</dbReference>
<dbReference type="VEuPathDB" id="AmoebaDB:ACA1_138760"/>
<organism evidence="7 8">
    <name type="scientific">Acanthamoeba castellanii (strain ATCC 30010 / Neff)</name>
    <dbReference type="NCBI Taxonomy" id="1257118"/>
    <lineage>
        <taxon>Eukaryota</taxon>
        <taxon>Amoebozoa</taxon>
        <taxon>Discosea</taxon>
        <taxon>Longamoebia</taxon>
        <taxon>Centramoebida</taxon>
        <taxon>Acanthamoebidae</taxon>
        <taxon>Acanthamoeba</taxon>
    </lineage>
</organism>
<evidence type="ECO:0000313" key="8">
    <source>
        <dbReference type="Proteomes" id="UP000011083"/>
    </source>
</evidence>
<dbReference type="OMA" id="YYFTELQ"/>
<dbReference type="KEGG" id="acan:ACA1_138760"/>
<dbReference type="EMBL" id="KB008066">
    <property type="protein sequence ID" value="ELR14199.1"/>
    <property type="molecule type" value="Genomic_DNA"/>
</dbReference>
<feature type="transmembrane region" description="Helical" evidence="5">
    <location>
        <begin position="34"/>
        <end position="54"/>
    </location>
</feature>
<feature type="domain" description="RRM" evidence="6">
    <location>
        <begin position="175"/>
        <end position="239"/>
    </location>
</feature>
<dbReference type="SMART" id="SM00360">
    <property type="entry name" value="RRM"/>
    <property type="match status" value="3"/>
</dbReference>
<dbReference type="InterPro" id="IPR035979">
    <property type="entry name" value="RBD_domain_sf"/>
</dbReference>
<dbReference type="SUPFAM" id="SSF54928">
    <property type="entry name" value="RNA-binding domain, RBD"/>
    <property type="match status" value="2"/>
</dbReference>
<reference evidence="7 8" key="1">
    <citation type="journal article" date="2013" name="Genome Biol.">
        <title>Genome of Acanthamoeba castellanii highlights extensive lateral gene transfer and early evolution of tyrosine kinase signaling.</title>
        <authorList>
            <person name="Clarke M."/>
            <person name="Lohan A.J."/>
            <person name="Liu B."/>
            <person name="Lagkouvardos I."/>
            <person name="Roy S."/>
            <person name="Zafar N."/>
            <person name="Bertelli C."/>
            <person name="Schilde C."/>
            <person name="Kianianmomeni A."/>
            <person name="Burglin T.R."/>
            <person name="Frech C."/>
            <person name="Turcotte B."/>
            <person name="Kopec K.O."/>
            <person name="Synnott J.M."/>
            <person name="Choo C."/>
            <person name="Paponov I."/>
            <person name="Finkler A."/>
            <person name="Soon Heng Tan C."/>
            <person name="Hutchins A.P."/>
            <person name="Weinmeier T."/>
            <person name="Rattei T."/>
            <person name="Chu J.S."/>
            <person name="Gimenez G."/>
            <person name="Irimia M."/>
            <person name="Rigden D.J."/>
            <person name="Fitzpatrick D.A."/>
            <person name="Lorenzo-Morales J."/>
            <person name="Bateman A."/>
            <person name="Chiu C.H."/>
            <person name="Tang P."/>
            <person name="Hegemann P."/>
            <person name="Fromm H."/>
            <person name="Raoult D."/>
            <person name="Greub G."/>
            <person name="Miranda-Saavedra D."/>
            <person name="Chen N."/>
            <person name="Nash P."/>
            <person name="Ginger M.L."/>
            <person name="Horn M."/>
            <person name="Schaap P."/>
            <person name="Caler L."/>
            <person name="Loftus B."/>
        </authorList>
    </citation>
    <scope>NUCLEOTIDE SEQUENCE [LARGE SCALE GENOMIC DNA]</scope>
    <source>
        <strain evidence="7 8">Neff</strain>
    </source>
</reference>
<evidence type="ECO:0000256" key="2">
    <source>
        <dbReference type="ARBA" id="ARBA00022884"/>
    </source>
</evidence>
<dbReference type="FunFam" id="3.30.70.330:FF:000676">
    <property type="entry name" value="U2 snRNP auxiliary factor large subunit"/>
    <property type="match status" value="1"/>
</dbReference>
<keyword evidence="5" id="KW-0812">Transmembrane</keyword>
<dbReference type="GO" id="GO:0003723">
    <property type="term" value="F:RNA binding"/>
    <property type="evidence" value="ECO:0007669"/>
    <property type="project" value="UniProtKB-UniRule"/>
</dbReference>
<keyword evidence="1" id="KW-0507">mRNA processing</keyword>
<dbReference type="CDD" id="cd12231">
    <property type="entry name" value="RRM2_U2AF65"/>
    <property type="match status" value="1"/>
</dbReference>
<keyword evidence="8" id="KW-1185">Reference proteome</keyword>
<evidence type="ECO:0000256" key="4">
    <source>
        <dbReference type="PROSITE-ProRule" id="PRU00176"/>
    </source>
</evidence>
<dbReference type="CDD" id="cd12232">
    <property type="entry name" value="RRM3_U2AF65"/>
    <property type="match status" value="1"/>
</dbReference>
<dbReference type="Gene3D" id="3.30.70.330">
    <property type="match status" value="3"/>
</dbReference>
<dbReference type="OrthoDB" id="10266058at2759"/>
<dbReference type="PROSITE" id="PS50102">
    <property type="entry name" value="RRM"/>
    <property type="match status" value="2"/>
</dbReference>
<dbReference type="InterPro" id="IPR000504">
    <property type="entry name" value="RRM_dom"/>
</dbReference>
<keyword evidence="5" id="KW-0472">Membrane</keyword>
<feature type="domain" description="RRM" evidence="6">
    <location>
        <begin position="269"/>
        <end position="347"/>
    </location>
</feature>
<keyword evidence="5" id="KW-1133">Transmembrane helix</keyword>
<keyword evidence="2 4" id="KW-0694">RNA-binding</keyword>
<dbReference type="PANTHER" id="PTHR23139">
    <property type="entry name" value="RNA-BINDING PROTEIN"/>
    <property type="match status" value="1"/>
</dbReference>
<proteinExistence type="predicted"/>
<evidence type="ECO:0000256" key="3">
    <source>
        <dbReference type="ARBA" id="ARBA00023187"/>
    </source>
</evidence>
<dbReference type="Proteomes" id="UP000011083">
    <property type="component" value="Unassembled WGS sequence"/>
</dbReference>
<evidence type="ECO:0000313" key="7">
    <source>
        <dbReference type="EMBL" id="ELR14199.1"/>
    </source>
</evidence>
<dbReference type="InterPro" id="IPR012677">
    <property type="entry name" value="Nucleotide-bd_a/b_plait_sf"/>
</dbReference>
<dbReference type="Pfam" id="PF00076">
    <property type="entry name" value="RRM_1"/>
    <property type="match status" value="1"/>
</dbReference>
<dbReference type="GO" id="GO:0006397">
    <property type="term" value="P:mRNA processing"/>
    <property type="evidence" value="ECO:0007669"/>
    <property type="project" value="UniProtKB-KW"/>
</dbReference>
<gene>
    <name evidence="7" type="ORF">ACA1_138760</name>
</gene>
<dbReference type="AlphaFoldDB" id="L8GMZ7"/>
<dbReference type="RefSeq" id="XP_004336212.1">
    <property type="nucleotide sequence ID" value="XM_004336164.1"/>
</dbReference>
<accession>L8GMZ7</accession>
<evidence type="ECO:0000256" key="5">
    <source>
        <dbReference type="SAM" id="Phobius"/>
    </source>
</evidence>
<evidence type="ECO:0000259" key="6">
    <source>
        <dbReference type="PROSITE" id="PS50102"/>
    </source>
</evidence>
<protein>
    <submittedName>
        <fullName evidence="7">U2 snRNP auxilliary factor, large subunit, splicing factor subfamily protein</fullName>
    </submittedName>
</protein>
<sequence length="462" mass="49546">MEEERAQQTEAPRQLLFVVVVEERQRPLLARQRPLLAAQGGLVIFLLYIFIIFFQQQQKAVAVALPWAQQPPPVPLARAVLQEVPPLALALAPSPQSEKSAWDQPPPGFDGANAAQLAQLAMATGGPLLGGLPLGMGALPGALGAMAGLLPGAMGLVPTAQQTAQQAAQINRQARRLYVGSIPPGVSDPDHRPVVSSQLNPDKSFSFIEFSTIDEATAGMALDGITMNGMTLKVRRPKDYVSPPTAQAPASGGIHIPGIVSTNVPDSPNKIFIGGLPSYLNEAQVKELLTAFGPLKAFNLVKDTATGNSKGYAFFEYLDASVTDRACQGLNGMKLGDKTLLVQRANIGAKQDGTGGLIMMPMDPSGMLNASPSAASLLNLQLLNLVRPEELVSDEDHADIVEDVRQECEKYGNVMSVFVEFADREDAARAQSNLAGRKFNGHVVLTSYFDEDDYEQRDFSRH</sequence>
<keyword evidence="3" id="KW-0508">mRNA splicing</keyword>
<evidence type="ECO:0000256" key="1">
    <source>
        <dbReference type="ARBA" id="ARBA00022664"/>
    </source>
</evidence>